<keyword evidence="2 3" id="KW-1133">Transmembrane helix</keyword>
<dbReference type="PANTHER" id="PTHR37815:SF3">
    <property type="entry name" value="UPF0397 PROTEIN SPR0429"/>
    <property type="match status" value="1"/>
</dbReference>
<dbReference type="OrthoDB" id="411368at2"/>
<gene>
    <name evidence="4" type="ORF">SAMN05660453_1100</name>
</gene>
<protein>
    <submittedName>
        <fullName evidence="4">Uncharacterized membrane protein</fullName>
    </submittedName>
</protein>
<feature type="transmembrane region" description="Helical" evidence="3">
    <location>
        <begin position="131"/>
        <end position="155"/>
    </location>
</feature>
<dbReference type="InterPro" id="IPR009825">
    <property type="entry name" value="ECF_substrate-spec-like"/>
</dbReference>
<keyword evidence="3" id="KW-0472">Membrane</keyword>
<keyword evidence="1 3" id="KW-0812">Transmembrane</keyword>
<dbReference type="STRING" id="283737.SAMN05660453_1100"/>
<dbReference type="PANTHER" id="PTHR37815">
    <property type="entry name" value="UPF0397 PROTEIN BC_2624-RELATED"/>
    <property type="match status" value="1"/>
</dbReference>
<dbReference type="EMBL" id="FOLI01000005">
    <property type="protein sequence ID" value="SFC11211.1"/>
    <property type="molecule type" value="Genomic_DNA"/>
</dbReference>
<proteinExistence type="predicted"/>
<evidence type="ECO:0000313" key="4">
    <source>
        <dbReference type="EMBL" id="SFC11211.1"/>
    </source>
</evidence>
<feature type="transmembrane region" description="Helical" evidence="3">
    <location>
        <begin position="76"/>
        <end position="96"/>
    </location>
</feature>
<dbReference type="Gene3D" id="1.10.1760.20">
    <property type="match status" value="1"/>
</dbReference>
<dbReference type="Proteomes" id="UP000199376">
    <property type="component" value="Unassembled WGS sequence"/>
</dbReference>
<dbReference type="GO" id="GO:0016020">
    <property type="term" value="C:membrane"/>
    <property type="evidence" value="ECO:0007669"/>
    <property type="project" value="InterPro"/>
</dbReference>
<evidence type="ECO:0000256" key="3">
    <source>
        <dbReference type="SAM" id="Phobius"/>
    </source>
</evidence>
<reference evidence="4 5" key="1">
    <citation type="submission" date="2016-10" db="EMBL/GenBank/DDBJ databases">
        <authorList>
            <person name="de Groot N.N."/>
        </authorList>
    </citation>
    <scope>NUCLEOTIDE SEQUENCE [LARGE SCALE GENOMIC DNA]</scope>
    <source>
        <strain evidence="4 5">DSM 19113</strain>
    </source>
</reference>
<feature type="transmembrane region" description="Helical" evidence="3">
    <location>
        <begin position="103"/>
        <end position="125"/>
    </location>
</feature>
<feature type="transmembrane region" description="Helical" evidence="3">
    <location>
        <begin position="12"/>
        <end position="30"/>
    </location>
</feature>
<evidence type="ECO:0000256" key="2">
    <source>
        <dbReference type="ARBA" id="ARBA00022989"/>
    </source>
</evidence>
<evidence type="ECO:0000313" key="5">
    <source>
        <dbReference type="Proteomes" id="UP000199376"/>
    </source>
</evidence>
<evidence type="ECO:0000256" key="1">
    <source>
        <dbReference type="ARBA" id="ARBA00022692"/>
    </source>
</evidence>
<sequence>MKTWSSKKITILAAIIALNVALSYVVHIPVPATSGFVNLVEAGIFVAALTMGPGAGFLVGAFSGGLLDLFAGYPQWLIFSFVIHGLEGYIAGLAIAKSSWAQAVALVVASIVMIIGYVFAGAILYNWAAGWASIVGNLGQCVFGAVIALIILPFLKGRMTIK</sequence>
<feature type="transmembrane region" description="Helical" evidence="3">
    <location>
        <begin position="42"/>
        <end position="64"/>
    </location>
</feature>
<dbReference type="Pfam" id="PF07155">
    <property type="entry name" value="ECF-ribofla_trS"/>
    <property type="match status" value="1"/>
</dbReference>
<keyword evidence="5" id="KW-1185">Reference proteome</keyword>
<organism evidence="4 5">
    <name type="scientific">Fructobacillus durionis</name>
    <dbReference type="NCBI Taxonomy" id="283737"/>
    <lineage>
        <taxon>Bacteria</taxon>
        <taxon>Bacillati</taxon>
        <taxon>Bacillota</taxon>
        <taxon>Bacilli</taxon>
        <taxon>Lactobacillales</taxon>
        <taxon>Lactobacillaceae</taxon>
        <taxon>Fructobacillus</taxon>
    </lineage>
</organism>
<dbReference type="RefSeq" id="WP_091502766.1">
    <property type="nucleotide sequence ID" value="NZ_FOLI01000005.1"/>
</dbReference>
<accession>A0A1I1GI76</accession>
<name>A0A1I1GI76_9LACO</name>
<dbReference type="AlphaFoldDB" id="A0A1I1GI76"/>